<keyword evidence="3" id="KW-1185">Reference proteome</keyword>
<keyword evidence="1" id="KW-1133">Transmembrane helix</keyword>
<evidence type="ECO:0000313" key="2">
    <source>
        <dbReference type="EMBL" id="MDT0469893.1"/>
    </source>
</evidence>
<keyword evidence="1" id="KW-0812">Transmembrane</keyword>
<organism evidence="2 3">
    <name type="scientific">Streptomyces gibsoniae</name>
    <dbReference type="NCBI Taxonomy" id="3075529"/>
    <lineage>
        <taxon>Bacteria</taxon>
        <taxon>Bacillati</taxon>
        <taxon>Actinomycetota</taxon>
        <taxon>Actinomycetes</taxon>
        <taxon>Kitasatosporales</taxon>
        <taxon>Streptomycetaceae</taxon>
        <taxon>Streptomyces</taxon>
    </lineage>
</organism>
<evidence type="ECO:0000256" key="1">
    <source>
        <dbReference type="SAM" id="Phobius"/>
    </source>
</evidence>
<keyword evidence="1" id="KW-0472">Membrane</keyword>
<feature type="transmembrane region" description="Helical" evidence="1">
    <location>
        <begin position="87"/>
        <end position="112"/>
    </location>
</feature>
<accession>A0ABU2U9H8</accession>
<proteinExistence type="predicted"/>
<comment type="caution">
    <text evidence="2">The sequence shown here is derived from an EMBL/GenBank/DDBJ whole genome shotgun (WGS) entry which is preliminary data.</text>
</comment>
<sequence>MVASVFVTPCAWPVGVDEEAVFASGVEAFVAAVVDGTSMVGYEPDSDAHGMSQACSAAEVSAEAARPQVYLAAMTIGTPAVTGTSNVVFPGIAATISAMGWFLVGFFAILYASTGTQVSRPEEGMRGRSPPASACR</sequence>
<protein>
    <submittedName>
        <fullName evidence="2">Uncharacterized protein</fullName>
    </submittedName>
</protein>
<evidence type="ECO:0000313" key="3">
    <source>
        <dbReference type="Proteomes" id="UP001183809"/>
    </source>
</evidence>
<reference evidence="3" key="1">
    <citation type="submission" date="2023-07" db="EMBL/GenBank/DDBJ databases">
        <title>30 novel species of actinomycetes from the DSMZ collection.</title>
        <authorList>
            <person name="Nouioui I."/>
        </authorList>
    </citation>
    <scope>NUCLEOTIDE SEQUENCE [LARGE SCALE GENOMIC DNA]</scope>
    <source>
        <strain evidence="3">DSM 41699</strain>
    </source>
</reference>
<dbReference type="EMBL" id="JAVREY010000139">
    <property type="protein sequence ID" value="MDT0469893.1"/>
    <property type="molecule type" value="Genomic_DNA"/>
</dbReference>
<name>A0ABU2U9H8_9ACTN</name>
<gene>
    <name evidence="2" type="ORF">RM764_44400</name>
</gene>
<dbReference type="RefSeq" id="WP_311701310.1">
    <property type="nucleotide sequence ID" value="NZ_JAVREY010000139.1"/>
</dbReference>
<dbReference type="Proteomes" id="UP001183809">
    <property type="component" value="Unassembled WGS sequence"/>
</dbReference>